<dbReference type="NCBIfam" id="TIGR00460">
    <property type="entry name" value="fmt"/>
    <property type="match status" value="1"/>
</dbReference>
<evidence type="ECO:0000256" key="5">
    <source>
        <dbReference type="HAMAP-Rule" id="MF_00182"/>
    </source>
</evidence>
<protein>
    <recommendedName>
        <fullName evidence="2 5">Methionyl-tRNA formyltransferase</fullName>
        <ecNumber evidence="2 5">2.1.2.9</ecNumber>
    </recommendedName>
</protein>
<evidence type="ECO:0000256" key="3">
    <source>
        <dbReference type="ARBA" id="ARBA00022679"/>
    </source>
</evidence>
<dbReference type="CDD" id="cd08646">
    <property type="entry name" value="FMT_core_Met-tRNA-FMT_N"/>
    <property type="match status" value="1"/>
</dbReference>
<reference evidence="8 9" key="1">
    <citation type="journal article" date="2012" name="J. Bacteriol.">
        <title>Genome sequence of the pathogenic Herbaspirillum seropedicae strain Os34, isolated from rice roots.</title>
        <authorList>
            <person name="Ye W."/>
            <person name="Ye S."/>
            <person name="Liu J."/>
            <person name="Chang S."/>
            <person name="Chen M."/>
            <person name="Zhu B."/>
            <person name="Guo L."/>
            <person name="An Q."/>
        </authorList>
    </citation>
    <scope>NUCLEOTIDE SEQUENCE [LARGE SCALE GENOMIC DNA]</scope>
    <source>
        <strain evidence="8 9">Os34</strain>
    </source>
</reference>
<organism evidence="8 9">
    <name type="scientific">Herbaspirillum rubrisubalbicans Os34</name>
    <dbReference type="NCBI Taxonomy" id="1235827"/>
    <lineage>
        <taxon>Bacteria</taxon>
        <taxon>Pseudomonadati</taxon>
        <taxon>Pseudomonadota</taxon>
        <taxon>Betaproteobacteria</taxon>
        <taxon>Burkholderiales</taxon>
        <taxon>Oxalobacteraceae</taxon>
        <taxon>Herbaspirillum</taxon>
    </lineage>
</organism>
<dbReference type="SUPFAM" id="SSF53328">
    <property type="entry name" value="Formyltransferase"/>
    <property type="match status" value="1"/>
</dbReference>
<accession>A0A6M3ZZK3</accession>
<dbReference type="InterPro" id="IPR002376">
    <property type="entry name" value="Formyl_transf_N"/>
</dbReference>
<dbReference type="Proteomes" id="UP000501648">
    <property type="component" value="Chromosome"/>
</dbReference>
<dbReference type="HAMAP" id="MF_00182">
    <property type="entry name" value="Formyl_trans"/>
    <property type="match status" value="1"/>
</dbReference>
<evidence type="ECO:0000313" key="8">
    <source>
        <dbReference type="EMBL" id="QJQ03340.1"/>
    </source>
</evidence>
<dbReference type="InterPro" id="IPR041711">
    <property type="entry name" value="Met-tRNA-FMT_N"/>
</dbReference>
<dbReference type="InterPro" id="IPR011034">
    <property type="entry name" value="Formyl_transferase-like_C_sf"/>
</dbReference>
<dbReference type="GO" id="GO:0005829">
    <property type="term" value="C:cytosol"/>
    <property type="evidence" value="ECO:0007669"/>
    <property type="project" value="TreeGrafter"/>
</dbReference>
<dbReference type="Gene3D" id="3.40.50.12230">
    <property type="match status" value="1"/>
</dbReference>
<gene>
    <name evidence="5" type="primary">fmt</name>
    <name evidence="8" type="ORF">C798_24835</name>
</gene>
<dbReference type="InterPro" id="IPR005794">
    <property type="entry name" value="Fmt"/>
</dbReference>
<dbReference type="InterPro" id="IPR005793">
    <property type="entry name" value="Formyl_trans_C"/>
</dbReference>
<dbReference type="Pfam" id="PF02911">
    <property type="entry name" value="Formyl_trans_C"/>
    <property type="match status" value="1"/>
</dbReference>
<dbReference type="PANTHER" id="PTHR11138">
    <property type="entry name" value="METHIONYL-TRNA FORMYLTRANSFERASE"/>
    <property type="match status" value="1"/>
</dbReference>
<feature type="domain" description="Formyl transferase N-terminal" evidence="6">
    <location>
        <begin position="1"/>
        <end position="188"/>
    </location>
</feature>
<evidence type="ECO:0000256" key="1">
    <source>
        <dbReference type="ARBA" id="ARBA00010699"/>
    </source>
</evidence>
<evidence type="ECO:0000259" key="6">
    <source>
        <dbReference type="Pfam" id="PF00551"/>
    </source>
</evidence>
<evidence type="ECO:0000259" key="7">
    <source>
        <dbReference type="Pfam" id="PF02911"/>
    </source>
</evidence>
<dbReference type="CDD" id="cd08704">
    <property type="entry name" value="Met_tRNA_FMT_C"/>
    <property type="match status" value="1"/>
</dbReference>
<dbReference type="Pfam" id="PF00551">
    <property type="entry name" value="Formyl_trans_N"/>
    <property type="match status" value="1"/>
</dbReference>
<feature type="domain" description="Formyl transferase C-terminal" evidence="7">
    <location>
        <begin position="211"/>
        <end position="309"/>
    </location>
</feature>
<evidence type="ECO:0000256" key="2">
    <source>
        <dbReference type="ARBA" id="ARBA00012261"/>
    </source>
</evidence>
<feature type="binding site" evidence="5">
    <location>
        <begin position="117"/>
        <end position="120"/>
    </location>
    <ligand>
        <name>(6S)-5,6,7,8-tetrahydrofolate</name>
        <dbReference type="ChEBI" id="CHEBI:57453"/>
    </ligand>
</feature>
<dbReference type="InterPro" id="IPR044135">
    <property type="entry name" value="Met-tRNA-FMT_C"/>
</dbReference>
<proteinExistence type="inferred from homology"/>
<keyword evidence="4 5" id="KW-0648">Protein biosynthesis</keyword>
<dbReference type="GO" id="GO:0004479">
    <property type="term" value="F:methionyl-tRNA formyltransferase activity"/>
    <property type="evidence" value="ECO:0007669"/>
    <property type="project" value="UniProtKB-UniRule"/>
</dbReference>
<dbReference type="RefSeq" id="WP_017449802.1">
    <property type="nucleotide sequence ID" value="NZ_CP008956.1"/>
</dbReference>
<comment type="similarity">
    <text evidence="1 5">Belongs to the Fmt family.</text>
</comment>
<name>A0A6M3ZZK3_9BURK</name>
<evidence type="ECO:0000313" key="9">
    <source>
        <dbReference type="Proteomes" id="UP000501648"/>
    </source>
</evidence>
<comment type="function">
    <text evidence="5">Attaches a formyl group to the free amino group of methionyl-tRNA(fMet). The formyl group appears to play a dual role in the initiator identity of N-formylmethionyl-tRNA by promoting its recognition by IF2 and preventing the misappropriation of this tRNA by the elongation apparatus.</text>
</comment>
<comment type="catalytic activity">
    <reaction evidence="5">
        <text>L-methionyl-tRNA(fMet) + (6R)-10-formyltetrahydrofolate = N-formyl-L-methionyl-tRNA(fMet) + (6S)-5,6,7,8-tetrahydrofolate + H(+)</text>
        <dbReference type="Rhea" id="RHEA:24380"/>
        <dbReference type="Rhea" id="RHEA-COMP:9952"/>
        <dbReference type="Rhea" id="RHEA-COMP:9953"/>
        <dbReference type="ChEBI" id="CHEBI:15378"/>
        <dbReference type="ChEBI" id="CHEBI:57453"/>
        <dbReference type="ChEBI" id="CHEBI:78530"/>
        <dbReference type="ChEBI" id="CHEBI:78844"/>
        <dbReference type="ChEBI" id="CHEBI:195366"/>
        <dbReference type="EC" id="2.1.2.9"/>
    </reaction>
</comment>
<keyword evidence="3 5" id="KW-0808">Transferase</keyword>
<evidence type="ECO:0000256" key="4">
    <source>
        <dbReference type="ARBA" id="ARBA00022917"/>
    </source>
</evidence>
<sequence>MKIIFAGTPEFAAVALEALYAAGHQITLVLTQPDRPAGRGMQLQASPVKQCALKHGTPVAQPVSLRLNGKYPDVAQEAHALLQSTPHDVMVVAAYGLILPRSVLDIPRYGCINIHGSLLPRWRGAAPIHRAIEAGDSETGITIMQMEEGLDTGPMMLIESLPIQEDDTTGSLHDKLAALGGKMIVEALDKLERGELPATPQPEQGANYAAKIAKEEAALDFSQSAEQLARRIRAFNPFPGATGRFGDTVVKLWQARPVKVAQQGEPGQVLSADAQAGIVVACGEGALLLTELQKPGGKRLPAAEFLKGFPMEGGRLD</sequence>
<dbReference type="EC" id="2.1.2.9" evidence="2 5"/>
<dbReference type="FunFam" id="3.40.50.12230:FF:000001">
    <property type="entry name" value="Methionyl-tRNA formyltransferase"/>
    <property type="match status" value="1"/>
</dbReference>
<dbReference type="InterPro" id="IPR036477">
    <property type="entry name" value="Formyl_transf_N_sf"/>
</dbReference>
<dbReference type="EMBL" id="CP008956">
    <property type="protein sequence ID" value="QJQ03340.1"/>
    <property type="molecule type" value="Genomic_DNA"/>
</dbReference>
<dbReference type="AlphaFoldDB" id="A0A6M3ZZK3"/>
<dbReference type="SUPFAM" id="SSF50486">
    <property type="entry name" value="FMT C-terminal domain-like"/>
    <property type="match status" value="1"/>
</dbReference>
<dbReference type="PANTHER" id="PTHR11138:SF5">
    <property type="entry name" value="METHIONYL-TRNA FORMYLTRANSFERASE, MITOCHONDRIAL"/>
    <property type="match status" value="1"/>
</dbReference>